<organism evidence="2 3">
    <name type="scientific">Prorocentrum cordatum</name>
    <dbReference type="NCBI Taxonomy" id="2364126"/>
    <lineage>
        <taxon>Eukaryota</taxon>
        <taxon>Sar</taxon>
        <taxon>Alveolata</taxon>
        <taxon>Dinophyceae</taxon>
        <taxon>Prorocentrales</taxon>
        <taxon>Prorocentraceae</taxon>
        <taxon>Prorocentrum</taxon>
    </lineage>
</organism>
<feature type="non-terminal residue" evidence="2">
    <location>
        <position position="1"/>
    </location>
</feature>
<evidence type="ECO:0000256" key="1">
    <source>
        <dbReference type="SAM" id="MobiDB-lite"/>
    </source>
</evidence>
<evidence type="ECO:0000313" key="2">
    <source>
        <dbReference type="EMBL" id="CAK0849019.1"/>
    </source>
</evidence>
<keyword evidence="3" id="KW-1185">Reference proteome</keyword>
<sequence length="167" mass="18258">LDVPLPELDPLNVAPRPRTERVTTPEARRGSGSHWRSCGWDLGCAGCCCRLLRRRELRRRCHPWPAVTLPALARMVPLRQCCWRRRRRAAPCLAATGRTDERPSASVDLDLAGGLLPAPARALLPFGGPPRFTSYDPTTWEALWRESEVMVGLPSGGGSLALGGQGS</sequence>
<feature type="compositionally biased region" description="Basic and acidic residues" evidence="1">
    <location>
        <begin position="17"/>
        <end position="29"/>
    </location>
</feature>
<reference evidence="2" key="1">
    <citation type="submission" date="2023-10" db="EMBL/GenBank/DDBJ databases">
        <authorList>
            <person name="Chen Y."/>
            <person name="Shah S."/>
            <person name="Dougan E. K."/>
            <person name="Thang M."/>
            <person name="Chan C."/>
        </authorList>
    </citation>
    <scope>NUCLEOTIDE SEQUENCE [LARGE SCALE GENOMIC DNA]</scope>
</reference>
<protein>
    <submittedName>
        <fullName evidence="2">Uncharacterized protein</fullName>
    </submittedName>
</protein>
<gene>
    <name evidence="2" type="ORF">PCOR1329_LOCUS41813</name>
</gene>
<feature type="region of interest" description="Disordered" evidence="1">
    <location>
        <begin position="1"/>
        <end position="34"/>
    </location>
</feature>
<name>A0ABN9TTB2_9DINO</name>
<accession>A0ABN9TTB2</accession>
<dbReference type="Proteomes" id="UP001189429">
    <property type="component" value="Unassembled WGS sequence"/>
</dbReference>
<dbReference type="EMBL" id="CAUYUJ010015027">
    <property type="protein sequence ID" value="CAK0849019.1"/>
    <property type="molecule type" value="Genomic_DNA"/>
</dbReference>
<evidence type="ECO:0000313" key="3">
    <source>
        <dbReference type="Proteomes" id="UP001189429"/>
    </source>
</evidence>
<proteinExistence type="predicted"/>
<comment type="caution">
    <text evidence="2">The sequence shown here is derived from an EMBL/GenBank/DDBJ whole genome shotgun (WGS) entry which is preliminary data.</text>
</comment>